<keyword evidence="1" id="KW-0238">DNA-binding</keyword>
<dbReference type="SUPFAM" id="SSF52172">
    <property type="entry name" value="CheY-like"/>
    <property type="match status" value="1"/>
</dbReference>
<dbReference type="Gene3D" id="3.40.50.2300">
    <property type="match status" value="1"/>
</dbReference>
<evidence type="ECO:0000259" key="4">
    <source>
        <dbReference type="PROSITE" id="PS50110"/>
    </source>
</evidence>
<evidence type="ECO:0000256" key="2">
    <source>
        <dbReference type="PROSITE-ProRule" id="PRU00169"/>
    </source>
</evidence>
<keyword evidence="2" id="KW-0597">Phosphoprotein</keyword>
<evidence type="ECO:0000259" key="3">
    <source>
        <dbReference type="PROSITE" id="PS50043"/>
    </source>
</evidence>
<feature type="domain" description="HTH luxR-type" evidence="3">
    <location>
        <begin position="136"/>
        <end position="201"/>
    </location>
</feature>
<sequence length="204" mass="21595">MLELKVLIAEDVHMVRGALAALLALEPDISVVAEVDSGDMIVPTALRTGPDVAVIDIDLPRMDGLTAAQILHEKLPACRTLILTGMGRPGTLRRALAVSVSGFLLKDAPADQLAAAVRGVAAGRRIVDPQLALSAWDIGENPLSGREIEVLHLASKGAEAEEIAATLHLSVGTVRNHLTKIVTKLNARNRVDAIRIATDAGWIH</sequence>
<dbReference type="PANTHER" id="PTHR43214:SF42">
    <property type="entry name" value="TRANSCRIPTIONAL REGULATORY PROTEIN DESR"/>
    <property type="match status" value="1"/>
</dbReference>
<comment type="caution">
    <text evidence="5">The sequence shown here is derived from an EMBL/GenBank/DDBJ whole genome shotgun (WGS) entry which is preliminary data.</text>
</comment>
<keyword evidence="6" id="KW-1185">Reference proteome</keyword>
<dbReference type="InterPro" id="IPR016032">
    <property type="entry name" value="Sig_transdc_resp-reg_C-effctor"/>
</dbReference>
<accession>A0A4R4NKY9</accession>
<protein>
    <submittedName>
        <fullName evidence="5">Response regulator transcription factor</fullName>
    </submittedName>
</protein>
<dbReference type="PROSITE" id="PS50043">
    <property type="entry name" value="HTH_LUXR_2"/>
    <property type="match status" value="1"/>
</dbReference>
<dbReference type="CDD" id="cd06170">
    <property type="entry name" value="LuxR_C_like"/>
    <property type="match status" value="1"/>
</dbReference>
<dbReference type="Pfam" id="PF00072">
    <property type="entry name" value="Response_reg"/>
    <property type="match status" value="1"/>
</dbReference>
<dbReference type="Pfam" id="PF00196">
    <property type="entry name" value="GerE"/>
    <property type="match status" value="1"/>
</dbReference>
<name>A0A4R4NKY9_9ACTN</name>
<dbReference type="GO" id="GO:0000160">
    <property type="term" value="P:phosphorelay signal transduction system"/>
    <property type="evidence" value="ECO:0007669"/>
    <property type="project" value="InterPro"/>
</dbReference>
<dbReference type="PANTHER" id="PTHR43214">
    <property type="entry name" value="TWO-COMPONENT RESPONSE REGULATOR"/>
    <property type="match status" value="1"/>
</dbReference>
<evidence type="ECO:0000256" key="1">
    <source>
        <dbReference type="ARBA" id="ARBA00023125"/>
    </source>
</evidence>
<dbReference type="SMART" id="SM00421">
    <property type="entry name" value="HTH_LUXR"/>
    <property type="match status" value="1"/>
</dbReference>
<dbReference type="InterPro" id="IPR039420">
    <property type="entry name" value="WalR-like"/>
</dbReference>
<dbReference type="SUPFAM" id="SSF46894">
    <property type="entry name" value="C-terminal effector domain of the bipartite response regulators"/>
    <property type="match status" value="1"/>
</dbReference>
<feature type="domain" description="Response regulatory" evidence="4">
    <location>
        <begin position="5"/>
        <end position="121"/>
    </location>
</feature>
<dbReference type="RefSeq" id="WP_132330408.1">
    <property type="nucleotide sequence ID" value="NZ_SMJZ01000012.1"/>
</dbReference>
<dbReference type="SMART" id="SM00448">
    <property type="entry name" value="REC"/>
    <property type="match status" value="1"/>
</dbReference>
<dbReference type="OrthoDB" id="9808843at2"/>
<reference evidence="5 6" key="1">
    <citation type="submission" date="2019-02" db="EMBL/GenBank/DDBJ databases">
        <title>Draft genome sequences of novel Actinobacteria.</title>
        <authorList>
            <person name="Sahin N."/>
            <person name="Ay H."/>
            <person name="Saygin H."/>
        </authorList>
    </citation>
    <scope>NUCLEOTIDE SEQUENCE [LARGE SCALE GENOMIC DNA]</scope>
    <source>
        <strain evidence="5 6">KC201</strain>
    </source>
</reference>
<dbReference type="InterPro" id="IPR001789">
    <property type="entry name" value="Sig_transdc_resp-reg_receiver"/>
</dbReference>
<dbReference type="Proteomes" id="UP000295157">
    <property type="component" value="Unassembled WGS sequence"/>
</dbReference>
<proteinExistence type="predicted"/>
<dbReference type="GO" id="GO:0003677">
    <property type="term" value="F:DNA binding"/>
    <property type="evidence" value="ECO:0007669"/>
    <property type="project" value="UniProtKB-KW"/>
</dbReference>
<dbReference type="AlphaFoldDB" id="A0A4R4NKY9"/>
<evidence type="ECO:0000313" key="5">
    <source>
        <dbReference type="EMBL" id="TDC10071.1"/>
    </source>
</evidence>
<dbReference type="InterPro" id="IPR011006">
    <property type="entry name" value="CheY-like_superfamily"/>
</dbReference>
<dbReference type="EMBL" id="SMJZ01000012">
    <property type="protein sequence ID" value="TDC10071.1"/>
    <property type="molecule type" value="Genomic_DNA"/>
</dbReference>
<dbReference type="InterPro" id="IPR000792">
    <property type="entry name" value="Tscrpt_reg_LuxR_C"/>
</dbReference>
<evidence type="ECO:0000313" key="6">
    <source>
        <dbReference type="Proteomes" id="UP000295157"/>
    </source>
</evidence>
<dbReference type="PROSITE" id="PS50110">
    <property type="entry name" value="RESPONSE_REGULATORY"/>
    <property type="match status" value="1"/>
</dbReference>
<organism evidence="5 6">
    <name type="scientific">Nonomuraea longispora</name>
    <dbReference type="NCBI Taxonomy" id="1848320"/>
    <lineage>
        <taxon>Bacteria</taxon>
        <taxon>Bacillati</taxon>
        <taxon>Actinomycetota</taxon>
        <taxon>Actinomycetes</taxon>
        <taxon>Streptosporangiales</taxon>
        <taxon>Streptosporangiaceae</taxon>
        <taxon>Nonomuraea</taxon>
    </lineage>
</organism>
<dbReference type="GO" id="GO:0006355">
    <property type="term" value="P:regulation of DNA-templated transcription"/>
    <property type="evidence" value="ECO:0007669"/>
    <property type="project" value="InterPro"/>
</dbReference>
<gene>
    <name evidence="5" type="ORF">E1267_05470</name>
</gene>
<dbReference type="PRINTS" id="PR00038">
    <property type="entry name" value="HTHLUXR"/>
</dbReference>
<feature type="modified residue" description="4-aspartylphosphate" evidence="2">
    <location>
        <position position="56"/>
    </location>
</feature>